<feature type="domain" description="PKS/mFAS DH" evidence="12">
    <location>
        <begin position="878"/>
        <end position="1140"/>
    </location>
</feature>
<evidence type="ECO:0000256" key="9">
    <source>
        <dbReference type="PROSITE-ProRule" id="PRU01363"/>
    </source>
</evidence>
<evidence type="ECO:0000256" key="8">
    <source>
        <dbReference type="ARBA" id="ARBA00023315"/>
    </source>
</evidence>
<dbReference type="InterPro" id="IPR016039">
    <property type="entry name" value="Thiolase-like"/>
</dbReference>
<gene>
    <name evidence="13" type="ORF">ACFFQA_03970</name>
</gene>
<dbReference type="Pfam" id="PF00698">
    <property type="entry name" value="Acyl_transf_1"/>
    <property type="match status" value="1"/>
</dbReference>
<dbReference type="SMART" id="SM01294">
    <property type="entry name" value="PKS_PP_betabranch"/>
    <property type="match status" value="1"/>
</dbReference>
<feature type="region of interest" description="N-terminal hotdog fold" evidence="9">
    <location>
        <begin position="878"/>
        <end position="993"/>
    </location>
</feature>
<dbReference type="SMART" id="SM00826">
    <property type="entry name" value="PKS_DH"/>
    <property type="match status" value="1"/>
</dbReference>
<dbReference type="Pfam" id="PF08990">
    <property type="entry name" value="Docking"/>
    <property type="match status" value="1"/>
</dbReference>
<dbReference type="SMART" id="SM00827">
    <property type="entry name" value="PKS_AT"/>
    <property type="match status" value="1"/>
</dbReference>
<dbReference type="InterPro" id="IPR036736">
    <property type="entry name" value="ACP-like_sf"/>
</dbReference>
<dbReference type="CDD" id="cd08956">
    <property type="entry name" value="KR_3_FAS_SDR_x"/>
    <property type="match status" value="1"/>
</dbReference>
<proteinExistence type="predicted"/>
<dbReference type="SUPFAM" id="SSF52151">
    <property type="entry name" value="FabD/lysophospholipase-like"/>
    <property type="match status" value="1"/>
</dbReference>
<evidence type="ECO:0000256" key="7">
    <source>
        <dbReference type="ARBA" id="ARBA00023268"/>
    </source>
</evidence>
<keyword evidence="14" id="KW-1185">Reference proteome</keyword>
<comment type="cofactor">
    <cofactor evidence="1">
        <name>pantetheine 4'-phosphate</name>
        <dbReference type="ChEBI" id="CHEBI:47942"/>
    </cofactor>
</comment>
<accession>A0ABV5ZQB5</accession>
<dbReference type="Gene3D" id="3.10.129.110">
    <property type="entry name" value="Polyketide synthase dehydratase"/>
    <property type="match status" value="1"/>
</dbReference>
<evidence type="ECO:0000256" key="5">
    <source>
        <dbReference type="ARBA" id="ARBA00022679"/>
    </source>
</evidence>
<feature type="active site" description="Proton acceptor; for dehydratase activity" evidence="9">
    <location>
        <position position="908"/>
    </location>
</feature>
<keyword evidence="3" id="KW-0596">Phosphopantetheine</keyword>
<dbReference type="PROSITE" id="PS00606">
    <property type="entry name" value="KS3_1"/>
    <property type="match status" value="1"/>
</dbReference>
<evidence type="ECO:0000259" key="12">
    <source>
        <dbReference type="PROSITE" id="PS52019"/>
    </source>
</evidence>
<dbReference type="Pfam" id="PF22953">
    <property type="entry name" value="SpnB_Rossmann"/>
    <property type="match status" value="1"/>
</dbReference>
<evidence type="ECO:0000256" key="1">
    <source>
        <dbReference type="ARBA" id="ARBA00001957"/>
    </source>
</evidence>
<keyword evidence="6" id="KW-0045">Antibiotic biosynthesis</keyword>
<keyword evidence="4" id="KW-0597">Phosphoprotein</keyword>
<dbReference type="SMART" id="SM00822">
    <property type="entry name" value="PKS_KR"/>
    <property type="match status" value="1"/>
</dbReference>
<dbReference type="Pfam" id="PF08659">
    <property type="entry name" value="KR"/>
    <property type="match status" value="1"/>
</dbReference>
<name>A0ABV5ZQB5_9PSEU</name>
<dbReference type="SUPFAM" id="SSF51735">
    <property type="entry name" value="NAD(P)-binding Rossmann-fold domains"/>
    <property type="match status" value="2"/>
</dbReference>
<dbReference type="Pfam" id="PF16197">
    <property type="entry name" value="KAsynt_C_assoc"/>
    <property type="match status" value="1"/>
</dbReference>
<evidence type="ECO:0000256" key="2">
    <source>
        <dbReference type="ARBA" id="ARBA00004792"/>
    </source>
</evidence>
<dbReference type="Gene3D" id="3.40.47.10">
    <property type="match status" value="1"/>
</dbReference>
<dbReference type="Pfam" id="PF14765">
    <property type="entry name" value="PS-DH"/>
    <property type="match status" value="1"/>
</dbReference>
<dbReference type="PANTHER" id="PTHR43775:SF51">
    <property type="entry name" value="INACTIVE PHENOLPHTHIOCEROL SYNTHESIS POLYKETIDE SYNTHASE TYPE I PKS1-RELATED"/>
    <property type="match status" value="1"/>
</dbReference>
<feature type="domain" description="Ketosynthase family 3 (KS3)" evidence="11">
    <location>
        <begin position="33"/>
        <end position="457"/>
    </location>
</feature>
<keyword evidence="5" id="KW-0808">Transferase</keyword>
<dbReference type="SUPFAM" id="SSF55048">
    <property type="entry name" value="Probable ACP-binding domain of malonyl-CoA ACP transacylase"/>
    <property type="match status" value="1"/>
</dbReference>
<dbReference type="SUPFAM" id="SSF53901">
    <property type="entry name" value="Thiolase-like"/>
    <property type="match status" value="1"/>
</dbReference>
<dbReference type="InterPro" id="IPR006162">
    <property type="entry name" value="Ppantetheine_attach_site"/>
</dbReference>
<dbReference type="Gene3D" id="1.10.1200.10">
    <property type="entry name" value="ACP-like"/>
    <property type="match status" value="1"/>
</dbReference>
<comment type="caution">
    <text evidence="13">The sequence shown here is derived from an EMBL/GenBank/DDBJ whole genome shotgun (WGS) entry which is preliminary data.</text>
</comment>
<dbReference type="PROSITE" id="PS52004">
    <property type="entry name" value="KS3_2"/>
    <property type="match status" value="1"/>
</dbReference>
<evidence type="ECO:0000259" key="11">
    <source>
        <dbReference type="PROSITE" id="PS52004"/>
    </source>
</evidence>
<dbReference type="InterPro" id="IPR042104">
    <property type="entry name" value="PKS_dehydratase_sf"/>
</dbReference>
<dbReference type="InterPro" id="IPR049551">
    <property type="entry name" value="PKS_DH_C"/>
</dbReference>
<evidence type="ECO:0000256" key="6">
    <source>
        <dbReference type="ARBA" id="ARBA00023194"/>
    </source>
</evidence>
<dbReference type="InterPro" id="IPR014031">
    <property type="entry name" value="Ketoacyl_synth_C"/>
</dbReference>
<dbReference type="PROSITE" id="PS52019">
    <property type="entry name" value="PKS_MFAS_DH"/>
    <property type="match status" value="1"/>
</dbReference>
<dbReference type="InterPro" id="IPR001227">
    <property type="entry name" value="Ac_transferase_dom_sf"/>
</dbReference>
<dbReference type="Pfam" id="PF02801">
    <property type="entry name" value="Ketoacyl-synt_C"/>
    <property type="match status" value="1"/>
</dbReference>
<dbReference type="SMART" id="SM00823">
    <property type="entry name" value="PKS_PP"/>
    <property type="match status" value="1"/>
</dbReference>
<feature type="region of interest" description="C-terminal hotdog fold" evidence="9">
    <location>
        <begin position="1005"/>
        <end position="1140"/>
    </location>
</feature>
<dbReference type="InterPro" id="IPR049552">
    <property type="entry name" value="PKS_DH_N"/>
</dbReference>
<dbReference type="CDD" id="cd00833">
    <property type="entry name" value="PKS"/>
    <property type="match status" value="1"/>
</dbReference>
<dbReference type="InterPro" id="IPR009081">
    <property type="entry name" value="PP-bd_ACP"/>
</dbReference>
<dbReference type="InterPro" id="IPR050091">
    <property type="entry name" value="PKS_NRPS_Biosynth_Enz"/>
</dbReference>
<dbReference type="PROSITE" id="PS00012">
    <property type="entry name" value="PHOSPHOPANTETHEINE"/>
    <property type="match status" value="1"/>
</dbReference>
<protein>
    <submittedName>
        <fullName evidence="13">SDR family NAD(P)-dependent oxidoreductase</fullName>
    </submittedName>
</protein>
<dbReference type="RefSeq" id="WP_377850220.1">
    <property type="nucleotide sequence ID" value="NZ_JBHLZU010000003.1"/>
</dbReference>
<reference evidence="13 14" key="1">
    <citation type="submission" date="2024-09" db="EMBL/GenBank/DDBJ databases">
        <authorList>
            <person name="Sun Q."/>
            <person name="Mori K."/>
        </authorList>
    </citation>
    <scope>NUCLEOTIDE SEQUENCE [LARGE SCALE GENOMIC DNA]</scope>
    <source>
        <strain evidence="13 14">TBRC 7907</strain>
    </source>
</reference>
<dbReference type="Pfam" id="PF00109">
    <property type="entry name" value="ketoacyl-synt"/>
    <property type="match status" value="1"/>
</dbReference>
<keyword evidence="7" id="KW-0511">Multifunctional enzyme</keyword>
<dbReference type="Pfam" id="PF21089">
    <property type="entry name" value="PKS_DH_N"/>
    <property type="match status" value="1"/>
</dbReference>
<dbReference type="EMBL" id="JBHLZU010000003">
    <property type="protein sequence ID" value="MFB9903087.1"/>
    <property type="molecule type" value="Genomic_DNA"/>
</dbReference>
<comment type="pathway">
    <text evidence="2">Antibiotic biosynthesis.</text>
</comment>
<dbReference type="InterPro" id="IPR049900">
    <property type="entry name" value="PKS_mFAS_DH"/>
</dbReference>
<evidence type="ECO:0000313" key="13">
    <source>
        <dbReference type="EMBL" id="MFB9903087.1"/>
    </source>
</evidence>
<dbReference type="InterPro" id="IPR013968">
    <property type="entry name" value="PKS_KR"/>
</dbReference>
<dbReference type="InterPro" id="IPR014043">
    <property type="entry name" value="Acyl_transferase_dom"/>
</dbReference>
<dbReference type="InterPro" id="IPR015083">
    <property type="entry name" value="NorB/c/GfsB-D-like_docking"/>
</dbReference>
<dbReference type="Gene3D" id="3.30.70.3290">
    <property type="match status" value="1"/>
</dbReference>
<dbReference type="InterPro" id="IPR032821">
    <property type="entry name" value="PKS_assoc"/>
</dbReference>
<evidence type="ECO:0000256" key="4">
    <source>
        <dbReference type="ARBA" id="ARBA00022553"/>
    </source>
</evidence>
<dbReference type="SUPFAM" id="SSF47336">
    <property type="entry name" value="ACP-like"/>
    <property type="match status" value="1"/>
</dbReference>
<dbReference type="InterPro" id="IPR020841">
    <property type="entry name" value="PKS_Beta-ketoAc_synthase_dom"/>
</dbReference>
<organism evidence="13 14">
    <name type="scientific">Allokutzneria oryzae</name>
    <dbReference type="NCBI Taxonomy" id="1378989"/>
    <lineage>
        <taxon>Bacteria</taxon>
        <taxon>Bacillati</taxon>
        <taxon>Actinomycetota</taxon>
        <taxon>Actinomycetes</taxon>
        <taxon>Pseudonocardiales</taxon>
        <taxon>Pseudonocardiaceae</taxon>
        <taxon>Allokutzneria</taxon>
    </lineage>
</organism>
<dbReference type="InterPro" id="IPR020807">
    <property type="entry name" value="PKS_DH"/>
</dbReference>
<evidence type="ECO:0000256" key="3">
    <source>
        <dbReference type="ARBA" id="ARBA00022450"/>
    </source>
</evidence>
<dbReference type="InterPro" id="IPR057326">
    <property type="entry name" value="KR_dom"/>
</dbReference>
<dbReference type="InterPro" id="IPR016035">
    <property type="entry name" value="Acyl_Trfase/lysoPLipase"/>
</dbReference>
<dbReference type="Gene3D" id="3.40.366.10">
    <property type="entry name" value="Malonyl-Coenzyme A Acyl Carrier Protein, domain 2"/>
    <property type="match status" value="1"/>
</dbReference>
<dbReference type="InterPro" id="IPR014030">
    <property type="entry name" value="Ketoacyl_synth_N"/>
</dbReference>
<evidence type="ECO:0000313" key="14">
    <source>
        <dbReference type="Proteomes" id="UP001589693"/>
    </source>
</evidence>
<dbReference type="Proteomes" id="UP001589693">
    <property type="component" value="Unassembled WGS sequence"/>
</dbReference>
<dbReference type="InterPro" id="IPR055123">
    <property type="entry name" value="SpnB-like_Rossmann"/>
</dbReference>
<feature type="active site" description="Proton donor; for dehydratase activity" evidence="9">
    <location>
        <position position="1063"/>
    </location>
</feature>
<dbReference type="Gene3D" id="3.40.50.720">
    <property type="entry name" value="NAD(P)-binding Rossmann-like Domain"/>
    <property type="match status" value="1"/>
</dbReference>
<dbReference type="InterPro" id="IPR016036">
    <property type="entry name" value="Malonyl_transacylase_ACP-bd"/>
</dbReference>
<sequence length="1682" mass="176906">MSNEDKLRHFLKQVTADLHTTRRRLRELESGEREPIAIVGMACRFPGGAGSPEELWRLLTEGADVIGDFPADRGWDVEALYDPDNAGARTTYSREGGFVADAADFDAEFFGISPREALAMDPQQRLLLETSWEAVERAGIDPESLRGSRTGVFVGAAFSGYAAALHQAVDGVEGHLMAGNVTSVASGRIAYALGLEGPAVTVETACSSSLVALHQATQALRQGECSMALVGGVTVMATPTVFTEFSRQRGLAPDGRCKPFADAADGTGWGEGAGVVVVERLSDAVRNGHTVLAVVRGSAVNQDGASNGLTAPSGPAQQRVIRAALANAGLTPQQVDAVEAHGTGTTLGDPIEAQALLATYGQDRAHPLWLGSLKSNIGHTQAAAGIAGVIKMVLALRNGVLPMSLHVDRPSSHVDWSAGSVSLLTETVDWPSTGEPRRAAVSGFGVSGTNAHVILEQAPPVEAAEPIGTGNHLAWLVSARSEDALRAQAERLLAVEESPADVAASLVASRSAFPHRAVVLGDLRRGLTSLASGDLDPDVVRGTVTEGRLAFLFSGQGSQRLGMGRELYEAFPVFRAAFDEVGAAVREVIFGDDASVLDRTANTQPALFAVEVALFRLFESWGVRPDFLIGHSVGELAAAHVAGALGVEDALTLVTARARLMEALPTGGAMVAVQCSEDAIELSEGVSIAAVNGPASVVLSGDEDAVVALAESLGVKTKRLKVSHAFHSHRMDGMLAEFRRVAEGLTYAAPKIPVVSNLTGDVVTEFTADYWVRHVRETVRFADGVKTLEDLGVTTMVELGPDGVLSAMVDAVAVPALRKHRDEVHSVLSALSTVYVRGGAVEWTTVLAPGRLVDLPTYPFQRERYWLNSDVASTGTEHPLLTASVDVPDGFVLAGRLSLSTMPWLADHTVLGTVLLPGTAFLELALHAGERAGYDLLEELTLEAPLVVPASGAVDLRITVREREIAIHSRAEDGSAEWTRHASGVLAAATPGEAEGLTAWPPADAEPIDLGGLYPGLAEAGLDYGPVFQGLRAAWRSGSDVFAEVVVEQHDAGAFGLHPALLDSALHAVPFSGVVDGDQARLPFAWSDVRLHATGASALRVRISPAGPDAVSLTIADQAGRPVASVASLALRPVTADQVRARVDSLFRVEWTEMPSRPAADVELVECSDARHALELLQSWSSDKRLGFVTRGASEDPDQAAVWGLVRAAQAENPDRYLLIDTDGEPVVVTDEPQIMVRDGIAYAPRLARHTPSTSDTALSADDSVLITGGTGALGVLLAKHLVDEHGVGKLVVLSRSGPDAPVAAELTGLDADVTVIACDVADREALREVLAAHRVTAVVHTAGVLDDGVIESLTPERLEAVLRPKLDAARHLDELTEGMELRAFVLFSSASATFGSPGQGNYAAANAALDALARKRRARGLPATSLAWGPWAHDGGMLGTLAAADRARMTRLGMVPLSAAQGLAMFDAAVSEGEPVVVPVRLDFAALRNGNVPHLLRGLVRAPLRRAHDGAGEGPSFAQRLADTVEGEQERFVLDIVRSHTATVLGHATANTIEPGKGFLELGIDSLTAVELRNGLTAVTGLRLPATLIFDFPTPLAVARHVLASAAPAAPPVLPALAELDRMEAALAATPRDDASREEIAARLRKLLDGWTTPETAPAPEFGSASADELFDVLDREFGRS</sequence>
<keyword evidence="8" id="KW-0012">Acyltransferase</keyword>
<dbReference type="InterPro" id="IPR020806">
    <property type="entry name" value="PKS_PP-bd"/>
</dbReference>
<dbReference type="InterPro" id="IPR018201">
    <property type="entry name" value="Ketoacyl_synth_AS"/>
</dbReference>
<dbReference type="InterPro" id="IPR036291">
    <property type="entry name" value="NAD(P)-bd_dom_sf"/>
</dbReference>
<dbReference type="PROSITE" id="PS50075">
    <property type="entry name" value="CARRIER"/>
    <property type="match status" value="1"/>
</dbReference>
<dbReference type="PANTHER" id="PTHR43775">
    <property type="entry name" value="FATTY ACID SYNTHASE"/>
    <property type="match status" value="1"/>
</dbReference>
<dbReference type="Pfam" id="PF00550">
    <property type="entry name" value="PP-binding"/>
    <property type="match status" value="1"/>
</dbReference>
<dbReference type="SMART" id="SM00825">
    <property type="entry name" value="PKS_KS"/>
    <property type="match status" value="1"/>
</dbReference>
<evidence type="ECO:0000259" key="10">
    <source>
        <dbReference type="PROSITE" id="PS50075"/>
    </source>
</evidence>
<feature type="domain" description="Carrier" evidence="10">
    <location>
        <begin position="1532"/>
        <end position="1607"/>
    </location>
</feature>